<evidence type="ECO:0000313" key="3">
    <source>
        <dbReference type="Proteomes" id="UP000292402"/>
    </source>
</evidence>
<dbReference type="InterPro" id="IPR012312">
    <property type="entry name" value="Hemerythrin-like"/>
</dbReference>
<gene>
    <name evidence="2" type="ORF">AA0114_g11988</name>
</gene>
<dbReference type="InterPro" id="IPR053206">
    <property type="entry name" value="Dimeric_xanthone_biosynth"/>
</dbReference>
<evidence type="ECO:0000313" key="2">
    <source>
        <dbReference type="EMBL" id="RYN33125.1"/>
    </source>
</evidence>
<dbReference type="Proteomes" id="UP000292402">
    <property type="component" value="Unassembled WGS sequence"/>
</dbReference>
<dbReference type="Pfam" id="PF01814">
    <property type="entry name" value="Hemerythrin"/>
    <property type="match status" value="1"/>
</dbReference>
<reference evidence="3" key="1">
    <citation type="journal article" date="2019" name="bioRxiv">
        <title>Genomics, evolutionary history and diagnostics of the Alternaria alternata species group including apple and Asian pear pathotypes.</title>
        <authorList>
            <person name="Armitage A.D."/>
            <person name="Cockerton H.M."/>
            <person name="Sreenivasaprasad S."/>
            <person name="Woodhall J.W."/>
            <person name="Lane C.R."/>
            <person name="Harrison R.J."/>
            <person name="Clarkson J.P."/>
        </authorList>
    </citation>
    <scope>NUCLEOTIDE SEQUENCE [LARGE SCALE GENOMIC DNA]</scope>
    <source>
        <strain evidence="3">FERA 1082</strain>
    </source>
</reference>
<sequence length="204" mass="23800">MGNATSETTVPSIAVPSALLAEAQPEGTLLPPTSWEYKQYNQLAIKMDYFHNIFRDSWRTMNTACQNRAPFPPQTSLPSFLDAALHFCTHLKGHHDLEETYYFPILARKMPCFAKEMEMPSQHKQIHGGLLELKRFLEGKQRDLEKGQMMESSNGQGFEWERMKEIMDTFGDALWRHLDEEVEMLGAENMRRYWTLDEMRCMPF</sequence>
<dbReference type="Gene3D" id="1.20.120.520">
    <property type="entry name" value="nmb1532 protein domain like"/>
    <property type="match status" value="1"/>
</dbReference>
<dbReference type="PANTHER" id="PTHR38048:SF1">
    <property type="entry name" value="HEMERYTHRIN-LIKE DOMAIN-CONTAINING PROTEIN"/>
    <property type="match status" value="1"/>
</dbReference>
<proteinExistence type="predicted"/>
<organism evidence="2 3">
    <name type="scientific">Alternaria tenuissima</name>
    <dbReference type="NCBI Taxonomy" id="119927"/>
    <lineage>
        <taxon>Eukaryota</taxon>
        <taxon>Fungi</taxon>
        <taxon>Dikarya</taxon>
        <taxon>Ascomycota</taxon>
        <taxon>Pezizomycotina</taxon>
        <taxon>Dothideomycetes</taxon>
        <taxon>Pleosporomycetidae</taxon>
        <taxon>Pleosporales</taxon>
        <taxon>Pleosporineae</taxon>
        <taxon>Pleosporaceae</taxon>
        <taxon>Alternaria</taxon>
        <taxon>Alternaria sect. Alternaria</taxon>
        <taxon>Alternaria alternata complex</taxon>
    </lineage>
</organism>
<accession>A0A4Q4M164</accession>
<comment type="caution">
    <text evidence="2">The sequence shown here is derived from an EMBL/GenBank/DDBJ whole genome shotgun (WGS) entry which is preliminary data.</text>
</comment>
<feature type="domain" description="Hemerythrin-like" evidence="1">
    <location>
        <begin position="77"/>
        <end position="183"/>
    </location>
</feature>
<dbReference type="CDD" id="cd12108">
    <property type="entry name" value="Hr-like"/>
    <property type="match status" value="1"/>
</dbReference>
<dbReference type="AlphaFoldDB" id="A0A4Q4M164"/>
<dbReference type="PANTHER" id="PTHR38048">
    <property type="entry name" value="EXPRESSED PROTEIN"/>
    <property type="match status" value="1"/>
</dbReference>
<evidence type="ECO:0000259" key="1">
    <source>
        <dbReference type="Pfam" id="PF01814"/>
    </source>
</evidence>
<name>A0A4Q4M164_9PLEO</name>
<dbReference type="EMBL" id="PDXA01000070">
    <property type="protein sequence ID" value="RYN33125.1"/>
    <property type="molecule type" value="Genomic_DNA"/>
</dbReference>
<protein>
    <recommendedName>
        <fullName evidence="1">Hemerythrin-like domain-containing protein</fullName>
    </recommendedName>
</protein>